<keyword evidence="2" id="KW-1185">Reference proteome</keyword>
<organism evidence="1 2">
    <name type="scientific">Sphingobium wenxiniae (strain DSM 21828 / CGMCC 1.7748 / JZ-1)</name>
    <dbReference type="NCBI Taxonomy" id="595605"/>
    <lineage>
        <taxon>Bacteria</taxon>
        <taxon>Pseudomonadati</taxon>
        <taxon>Pseudomonadota</taxon>
        <taxon>Alphaproteobacteria</taxon>
        <taxon>Sphingomonadales</taxon>
        <taxon>Sphingomonadaceae</taxon>
        <taxon>Sphingobium</taxon>
    </lineage>
</organism>
<evidence type="ECO:0000313" key="1">
    <source>
        <dbReference type="EMBL" id="TWH96036.1"/>
    </source>
</evidence>
<accession>A0A562KKY6</accession>
<evidence type="ECO:0000313" key="2">
    <source>
        <dbReference type="Proteomes" id="UP000316624"/>
    </source>
</evidence>
<dbReference type="EMBL" id="VLKK01000003">
    <property type="protein sequence ID" value="TWH96036.1"/>
    <property type="molecule type" value="Genomic_DNA"/>
</dbReference>
<reference evidence="1 2" key="1">
    <citation type="journal article" date="2015" name="Stand. Genomic Sci.">
        <title>Genomic Encyclopedia of Bacterial and Archaeal Type Strains, Phase III: the genomes of soil and plant-associated and newly described type strains.</title>
        <authorList>
            <person name="Whitman W.B."/>
            <person name="Woyke T."/>
            <person name="Klenk H.P."/>
            <person name="Zhou Y."/>
            <person name="Lilburn T.G."/>
            <person name="Beck B.J."/>
            <person name="De Vos P."/>
            <person name="Vandamme P."/>
            <person name="Eisen J.A."/>
            <person name="Garrity G."/>
            <person name="Hugenholtz P."/>
            <person name="Kyrpides N.C."/>
        </authorList>
    </citation>
    <scope>NUCLEOTIDE SEQUENCE [LARGE SCALE GENOMIC DNA]</scope>
    <source>
        <strain evidence="1 2">CGMCC 1.7748</strain>
    </source>
</reference>
<dbReference type="AlphaFoldDB" id="A0A562KKY6"/>
<comment type="caution">
    <text evidence="1">The sequence shown here is derived from an EMBL/GenBank/DDBJ whole genome shotgun (WGS) entry which is preliminary data.</text>
</comment>
<proteinExistence type="predicted"/>
<dbReference type="RefSeq" id="WP_145072242.1">
    <property type="nucleotide sequence ID" value="NZ_JACIIY010000005.1"/>
</dbReference>
<dbReference type="Proteomes" id="UP000316624">
    <property type="component" value="Unassembled WGS sequence"/>
</dbReference>
<sequence>MAEALAYRPSNGTEDDLFLSRWCDRCARNDGGCEILSATMHFRVTDPEYPSEWRTDEASGPRCTAFDALDPLDQPFDPAAAIGLLL</sequence>
<name>A0A562KKY6_SPHWJ</name>
<protein>
    <submittedName>
        <fullName evidence="1">Uncharacterized protein</fullName>
    </submittedName>
</protein>
<gene>
    <name evidence="1" type="ORF">IQ35_01125</name>
</gene>